<organism evidence="1 2">
    <name type="scientific">Pistacia integerrima</name>
    <dbReference type="NCBI Taxonomy" id="434235"/>
    <lineage>
        <taxon>Eukaryota</taxon>
        <taxon>Viridiplantae</taxon>
        <taxon>Streptophyta</taxon>
        <taxon>Embryophyta</taxon>
        <taxon>Tracheophyta</taxon>
        <taxon>Spermatophyta</taxon>
        <taxon>Magnoliopsida</taxon>
        <taxon>eudicotyledons</taxon>
        <taxon>Gunneridae</taxon>
        <taxon>Pentapetalae</taxon>
        <taxon>rosids</taxon>
        <taxon>malvids</taxon>
        <taxon>Sapindales</taxon>
        <taxon>Anacardiaceae</taxon>
        <taxon>Pistacia</taxon>
    </lineage>
</organism>
<accession>A0ACC0ZF58</accession>
<comment type="caution">
    <text evidence="1">The sequence shown here is derived from an EMBL/GenBank/DDBJ whole genome shotgun (WGS) entry which is preliminary data.</text>
</comment>
<reference evidence="2" key="1">
    <citation type="journal article" date="2023" name="G3 (Bethesda)">
        <title>Genome assembly and association tests identify interacting loci associated with vigor, precocity, and sex in interspecific pistachio rootstocks.</title>
        <authorList>
            <person name="Palmer W."/>
            <person name="Jacygrad E."/>
            <person name="Sagayaradj S."/>
            <person name="Cavanaugh K."/>
            <person name="Han R."/>
            <person name="Bertier L."/>
            <person name="Beede B."/>
            <person name="Kafkas S."/>
            <person name="Golino D."/>
            <person name="Preece J."/>
            <person name="Michelmore R."/>
        </authorList>
    </citation>
    <scope>NUCLEOTIDE SEQUENCE [LARGE SCALE GENOMIC DNA]</scope>
</reference>
<sequence length="65" mass="7369">MLCLCCPLSLCWCCIRLPCMVVWRVAKRLTHRACCGSDKIYATYSSFSDIDSDSLPYKSHSNCVN</sequence>
<evidence type="ECO:0000313" key="1">
    <source>
        <dbReference type="EMBL" id="KAJ0048762.1"/>
    </source>
</evidence>
<proteinExistence type="predicted"/>
<keyword evidence="2" id="KW-1185">Reference proteome</keyword>
<dbReference type="EMBL" id="CM047737">
    <property type="protein sequence ID" value="KAJ0048762.1"/>
    <property type="molecule type" value="Genomic_DNA"/>
</dbReference>
<evidence type="ECO:0000313" key="2">
    <source>
        <dbReference type="Proteomes" id="UP001163603"/>
    </source>
</evidence>
<name>A0ACC0ZF58_9ROSI</name>
<gene>
    <name evidence="1" type="ORF">Pint_16531</name>
</gene>
<dbReference type="Proteomes" id="UP001163603">
    <property type="component" value="Chromosome 2"/>
</dbReference>
<protein>
    <submittedName>
        <fullName evidence="1">Uncharacterized protein</fullName>
    </submittedName>
</protein>